<dbReference type="GO" id="GO:0006046">
    <property type="term" value="P:N-acetylglucosamine catabolic process"/>
    <property type="evidence" value="ECO:0007669"/>
    <property type="project" value="TreeGrafter"/>
</dbReference>
<dbReference type="GO" id="GO:0005737">
    <property type="term" value="C:cytoplasm"/>
    <property type="evidence" value="ECO:0007669"/>
    <property type="project" value="TreeGrafter"/>
</dbReference>
<dbReference type="CDD" id="cd01399">
    <property type="entry name" value="GlcN6P_deaminase"/>
    <property type="match status" value="1"/>
</dbReference>
<dbReference type="Gene3D" id="3.40.50.1360">
    <property type="match status" value="1"/>
</dbReference>
<keyword evidence="2" id="KW-0119">Carbohydrate metabolism</keyword>
<dbReference type="PANTHER" id="PTHR11280">
    <property type="entry name" value="GLUCOSAMINE-6-PHOSPHATE ISOMERASE"/>
    <property type="match status" value="1"/>
</dbReference>
<dbReference type="InterPro" id="IPR006148">
    <property type="entry name" value="Glc/Gal-6P_isomerase"/>
</dbReference>
<name>A0A2P8GVL1_9MICO</name>
<dbReference type="PANTHER" id="PTHR11280:SF5">
    <property type="entry name" value="GLUCOSAMINE-6-PHOSPHATE ISOMERASE"/>
    <property type="match status" value="1"/>
</dbReference>
<dbReference type="SUPFAM" id="SSF100950">
    <property type="entry name" value="NagB/RpiA/CoA transferase-like"/>
    <property type="match status" value="1"/>
</dbReference>
<organism evidence="4 5">
    <name type="scientific">Labedella gwakjiensis</name>
    <dbReference type="NCBI Taxonomy" id="390269"/>
    <lineage>
        <taxon>Bacteria</taxon>
        <taxon>Bacillati</taxon>
        <taxon>Actinomycetota</taxon>
        <taxon>Actinomycetes</taxon>
        <taxon>Micrococcales</taxon>
        <taxon>Microbacteriaceae</taxon>
        <taxon>Labedella</taxon>
    </lineage>
</organism>
<dbReference type="Pfam" id="PF01182">
    <property type="entry name" value="Glucosamine_iso"/>
    <property type="match status" value="1"/>
</dbReference>
<evidence type="ECO:0000256" key="2">
    <source>
        <dbReference type="ARBA" id="ARBA00023277"/>
    </source>
</evidence>
<evidence type="ECO:0000313" key="5">
    <source>
        <dbReference type="Proteomes" id="UP000241203"/>
    </source>
</evidence>
<dbReference type="InterPro" id="IPR004547">
    <property type="entry name" value="Glucosamine6P_isomerase"/>
</dbReference>
<evidence type="ECO:0000259" key="3">
    <source>
        <dbReference type="Pfam" id="PF01182"/>
    </source>
</evidence>
<comment type="caution">
    <text evidence="4">The sequence shown here is derived from an EMBL/GenBank/DDBJ whole genome shotgun (WGS) entry which is preliminary data.</text>
</comment>
<dbReference type="AlphaFoldDB" id="A0A2P8GVL1"/>
<feature type="domain" description="Glucosamine/galactosamine-6-phosphate isomerase" evidence="3">
    <location>
        <begin position="22"/>
        <end position="230"/>
    </location>
</feature>
<dbReference type="GO" id="GO:0019262">
    <property type="term" value="P:N-acetylneuraminate catabolic process"/>
    <property type="evidence" value="ECO:0007669"/>
    <property type="project" value="TreeGrafter"/>
</dbReference>
<dbReference type="GO" id="GO:0006043">
    <property type="term" value="P:glucosamine catabolic process"/>
    <property type="evidence" value="ECO:0007669"/>
    <property type="project" value="TreeGrafter"/>
</dbReference>
<dbReference type="GO" id="GO:0004342">
    <property type="term" value="F:glucosamine-6-phosphate deaminase activity"/>
    <property type="evidence" value="ECO:0007669"/>
    <property type="project" value="InterPro"/>
</dbReference>
<sequence length="248" mass="25334">MTDVRVASPNTSLVPVPRAEVGRTAAGIVADALSSSPAAVLGVATGSSPLALYADLVARRADGLDTTGVTLVALDEYLGLSADDPRSYAAYVRSSIAEPLGVPADRVHVPTGSNDDDALAFERTIASLGGVDLQIVGIGRNGHIGFNEPGSERTSRTRIVELAESTRRDNAGPFGGDVDAVPARAITQGLATILSARRIVLLASGEAKADALRAALMGPVTADVPASFLQLHPDVTVVADHEALGTPA</sequence>
<accession>A0A2P8GVL1</accession>
<dbReference type="GO" id="GO:0042802">
    <property type="term" value="F:identical protein binding"/>
    <property type="evidence" value="ECO:0007669"/>
    <property type="project" value="TreeGrafter"/>
</dbReference>
<dbReference type="PROSITE" id="PS01161">
    <property type="entry name" value="GLC_GALNAC_ISOMERASE"/>
    <property type="match status" value="1"/>
</dbReference>
<gene>
    <name evidence="4" type="ORF">CLV49_1605</name>
</gene>
<protein>
    <submittedName>
        <fullName evidence="4">Glucosamine-6-phosphate deaminase</fullName>
    </submittedName>
</protein>
<reference evidence="4 5" key="1">
    <citation type="submission" date="2018-03" db="EMBL/GenBank/DDBJ databases">
        <title>Genomic Encyclopedia of Archaeal and Bacterial Type Strains, Phase II (KMG-II): from individual species to whole genera.</title>
        <authorList>
            <person name="Goeker M."/>
        </authorList>
    </citation>
    <scope>NUCLEOTIDE SEQUENCE [LARGE SCALE GENOMIC DNA]</scope>
    <source>
        <strain evidence="4 5">DSM 21548</strain>
    </source>
</reference>
<evidence type="ECO:0000313" key="4">
    <source>
        <dbReference type="EMBL" id="PSL37995.1"/>
    </source>
</evidence>
<dbReference type="InterPro" id="IPR037171">
    <property type="entry name" value="NagB/RpiA_transferase-like"/>
</dbReference>
<proteinExistence type="predicted"/>
<keyword evidence="1" id="KW-0378">Hydrolase</keyword>
<dbReference type="EMBL" id="PYAU01000001">
    <property type="protein sequence ID" value="PSL37995.1"/>
    <property type="molecule type" value="Genomic_DNA"/>
</dbReference>
<evidence type="ECO:0000256" key="1">
    <source>
        <dbReference type="ARBA" id="ARBA00022801"/>
    </source>
</evidence>
<dbReference type="RefSeq" id="WP_243696643.1">
    <property type="nucleotide sequence ID" value="NZ_PYAU01000001.1"/>
</dbReference>
<dbReference type="Proteomes" id="UP000241203">
    <property type="component" value="Unassembled WGS sequence"/>
</dbReference>
<dbReference type="InterPro" id="IPR018321">
    <property type="entry name" value="Glucosamine6P_isomerase_CS"/>
</dbReference>
<dbReference type="GO" id="GO:0005975">
    <property type="term" value="P:carbohydrate metabolic process"/>
    <property type="evidence" value="ECO:0007669"/>
    <property type="project" value="InterPro"/>
</dbReference>